<protein>
    <submittedName>
        <fullName evidence="1">Unnamed protein product</fullName>
    </submittedName>
</protein>
<accession>A0ACB5SUE9</accession>
<comment type="caution">
    <text evidence="1">The sequence shown here is derived from an EMBL/GenBank/DDBJ whole genome shotgun (WGS) entry which is preliminary data.</text>
</comment>
<sequence length="717" mass="81642">MPKVTRRKARDKRSRNGCHTCKRRRVKCDDCKYDKVVTWEQDAFDRGITFGRSNQYKKIKKQLDEKPHTVDDSEEDELTLSQKIAVQNIPWLELQNNECLFVNVTPQDFTNGFTIQDDNYQIKSTSLSELRSSMATVTSLTVPPITVTRNSTSHIGETSTSLTVSPQNEPHIPKVQYTTSPVLTTQIADTHISVNSMTSVPSLLNLISLDSEHFLFPHFVNNGNDDNHSYDFNHDDHLLRSSIIPSMPPSPPQFTFDDLQHCYLTAPSNLTQSSTLKLSDSENELLTYFINSICPVCVCYPSSKGDVYVTQTLESVNSSRFTLNPQINPYLYLIVPLASRSTIVLNSIVAASSYQKFLLGHKEYDTISDKYTKFVLTELPSIIKEKQETNSTEWDDVLATIIMLCFKEISSNCGNGSSWLVHLEHAKKFLKQTNVRNSVSPLCKFFTTYFISHEVMRETASSDDSDIRLAQADNGHSILKSIPMAKPIFEDPHLENLKNNGDIYIDLVLGCSPYLISIIHRVSMLGKCYEELDPESSTSRKSEIEKEILEQRDYLENEIKELKQEEQITDESSPESSHYVKIIAEIKRLVTLVYLFARIDLEKLYQSGGKITREHTKRWNSIKKVSKTVIDLLKSLPDAYMSLLWPLFVIGIVSAQEDDERWFVLNCLTKMEKSRELGSVKAAKNVVLIVWKEKDLGYSSVRWKDMVKGRASTLSLA</sequence>
<gene>
    <name evidence="1" type="ORF">Amon02_000135100</name>
</gene>
<name>A0ACB5SUE9_AMBMO</name>
<proteinExistence type="predicted"/>
<dbReference type="Proteomes" id="UP001165064">
    <property type="component" value="Unassembled WGS sequence"/>
</dbReference>
<evidence type="ECO:0000313" key="2">
    <source>
        <dbReference type="Proteomes" id="UP001165064"/>
    </source>
</evidence>
<dbReference type="EMBL" id="BSXS01000649">
    <property type="protein sequence ID" value="GME73318.1"/>
    <property type="molecule type" value="Genomic_DNA"/>
</dbReference>
<evidence type="ECO:0000313" key="1">
    <source>
        <dbReference type="EMBL" id="GME73318.1"/>
    </source>
</evidence>
<organism evidence="1 2">
    <name type="scientific">Ambrosiozyma monospora</name>
    <name type="common">Yeast</name>
    <name type="synonym">Endomycopsis monosporus</name>
    <dbReference type="NCBI Taxonomy" id="43982"/>
    <lineage>
        <taxon>Eukaryota</taxon>
        <taxon>Fungi</taxon>
        <taxon>Dikarya</taxon>
        <taxon>Ascomycota</taxon>
        <taxon>Saccharomycotina</taxon>
        <taxon>Pichiomycetes</taxon>
        <taxon>Pichiales</taxon>
        <taxon>Pichiaceae</taxon>
        <taxon>Ambrosiozyma</taxon>
    </lineage>
</organism>
<reference evidence="1" key="1">
    <citation type="submission" date="2023-04" db="EMBL/GenBank/DDBJ databases">
        <title>Ambrosiozyma monospora NBRC 10751.</title>
        <authorList>
            <person name="Ichikawa N."/>
            <person name="Sato H."/>
            <person name="Tonouchi N."/>
        </authorList>
    </citation>
    <scope>NUCLEOTIDE SEQUENCE</scope>
    <source>
        <strain evidence="1">NBRC 10751</strain>
    </source>
</reference>
<keyword evidence="2" id="KW-1185">Reference proteome</keyword>